<dbReference type="GO" id="GO:0005634">
    <property type="term" value="C:nucleus"/>
    <property type="evidence" value="ECO:0007669"/>
    <property type="project" value="TreeGrafter"/>
</dbReference>
<feature type="compositionally biased region" description="Polar residues" evidence="7">
    <location>
        <begin position="661"/>
        <end position="674"/>
    </location>
</feature>
<feature type="compositionally biased region" description="Polar residues" evidence="7">
    <location>
        <begin position="82"/>
        <end position="92"/>
    </location>
</feature>
<dbReference type="PANTHER" id="PTHR10629">
    <property type="entry name" value="CYTOSINE-SPECIFIC METHYLTRANSFERASE"/>
    <property type="match status" value="1"/>
</dbReference>
<evidence type="ECO:0000256" key="5">
    <source>
        <dbReference type="PROSITE-ProRule" id="PRU01016"/>
    </source>
</evidence>
<evidence type="ECO:0000313" key="8">
    <source>
        <dbReference type="EMBL" id="KAG5476990.1"/>
    </source>
</evidence>
<organism evidence="8 9">
    <name type="scientific">Leishmania martiniquensis</name>
    <dbReference type="NCBI Taxonomy" id="1580590"/>
    <lineage>
        <taxon>Eukaryota</taxon>
        <taxon>Discoba</taxon>
        <taxon>Euglenozoa</taxon>
        <taxon>Kinetoplastea</taxon>
        <taxon>Metakinetoplastina</taxon>
        <taxon>Trypanosomatida</taxon>
        <taxon>Trypanosomatidae</taxon>
        <taxon>Leishmaniinae</taxon>
        <taxon>Leishmania</taxon>
    </lineage>
</organism>
<dbReference type="GO" id="GO:0003677">
    <property type="term" value="F:DNA binding"/>
    <property type="evidence" value="ECO:0007669"/>
    <property type="project" value="TreeGrafter"/>
</dbReference>
<keyword evidence="4 5" id="KW-0949">S-adenosyl-L-methionine</keyword>
<dbReference type="InterPro" id="IPR031303">
    <property type="entry name" value="C5_meth_CS"/>
</dbReference>
<name>A0A836KNF7_9TRYP</name>
<dbReference type="SUPFAM" id="SSF53335">
    <property type="entry name" value="S-adenosyl-L-methionine-dependent methyltransferases"/>
    <property type="match status" value="1"/>
</dbReference>
<feature type="region of interest" description="Disordered" evidence="7">
    <location>
        <begin position="642"/>
        <end position="674"/>
    </location>
</feature>
<accession>A0A836KNF7</accession>
<dbReference type="InterPro" id="IPR050390">
    <property type="entry name" value="C5-Methyltransferase"/>
</dbReference>
<dbReference type="Gene3D" id="3.90.120.10">
    <property type="entry name" value="DNA Methylase, subunit A, domain 2"/>
    <property type="match status" value="1"/>
</dbReference>
<dbReference type="OrthoDB" id="414133at2759"/>
<comment type="similarity">
    <text evidence="5 6">Belongs to the class I-like SAM-binding methyltransferase superfamily. C5-methyltransferase family.</text>
</comment>
<dbReference type="Proteomes" id="UP000673552">
    <property type="component" value="Unassembled WGS sequence"/>
</dbReference>
<dbReference type="PRINTS" id="PR00105">
    <property type="entry name" value="C5METTRFRASE"/>
</dbReference>
<evidence type="ECO:0000256" key="1">
    <source>
        <dbReference type="ARBA" id="ARBA00011975"/>
    </source>
</evidence>
<dbReference type="Pfam" id="PF00145">
    <property type="entry name" value="DNA_methylase"/>
    <property type="match status" value="1"/>
</dbReference>
<feature type="active site" evidence="5">
    <location>
        <position position="473"/>
    </location>
</feature>
<dbReference type="GO" id="GO:0032259">
    <property type="term" value="P:methylation"/>
    <property type="evidence" value="ECO:0007669"/>
    <property type="project" value="UniProtKB-KW"/>
</dbReference>
<evidence type="ECO:0000256" key="6">
    <source>
        <dbReference type="RuleBase" id="RU000416"/>
    </source>
</evidence>
<dbReference type="PROSITE" id="PS51679">
    <property type="entry name" value="SAM_MT_C5"/>
    <property type="match status" value="1"/>
</dbReference>
<gene>
    <name evidence="8" type="ORF">LSCM1_05324</name>
</gene>
<sequence>MLFRGAASAMSSRMPYPTSYPAGVFVVRSKQQLAPLVARLRVARRLKTGRNVTVFDGEHFAVAMDSLESRQQASAPEADGSDTASRSENRWSSADADTAFGLRETPVHLYETTEAEAAELEMVARGGKRRRCSASDGIAAPLLTSLSTSKAHATGTRAADSAAACERCTLITAHDSVAGDELLALLRVPRAERAGSRWPPYMAAHVVSVFSAVELRTLLSPNEPVDGPGTATDCARGRELMGSSAAVAYIQGVRRFHRVCCPALGEIPCALAAMRRTALLQRHHHHHPTPCDEGVAGSTCASPSPPEGAAPLSATPLQRSGAAPAGRSQSTDSVSAPLFTFSELFGGIGMFRSGLEHVGGHAAFAVESAPPAQIVYALNHRCLHDCQEALQLPNEKRTYRTEGTADSLTHGSRDRSVTGVTGAASAGAEHHAAAVGDFSDHTGCTLPFLVGDITEIPSAFFPTHDVLTGGFPCQSFAKAGSAAGLYANVGWLFYEVVRVLASTRPTAFLLENVEHLVEVEAGAQLAEILARLRHPTPASSSPASRNAAAEYHVRYAVVDGGALTPQTRKRAYFFGFRVASALAAAPTVPPEHPPCQFVLPCADNGEAGAAAARVVADALQRIKTASFDSPYRTVQELLAAPSTADAPRSALQECSLEDEPNSTSSKVTSGGRSSAYENLRLTPAQWEAVRRSRTYRQNPMWRVCDVHGRARTLLGSYRTSYQLYSEFVLFSPERTLPEAMALLQQDDGSDDGARGSNAEGSASSASPPPPLRFFSLRECARLQGIEDNFLLPHDTTQLPSSADGAAVPAEVLRQVPIGAVYRLIGNAVNPRVVACLGGAIASYLRERRR</sequence>
<evidence type="ECO:0000256" key="7">
    <source>
        <dbReference type="SAM" id="MobiDB-lite"/>
    </source>
</evidence>
<keyword evidence="3 5" id="KW-0808">Transferase</keyword>
<dbReference type="EMBL" id="JAFEUZ010000025">
    <property type="protein sequence ID" value="KAG5476990.1"/>
    <property type="molecule type" value="Genomic_DNA"/>
</dbReference>
<keyword evidence="2 5" id="KW-0489">Methyltransferase</keyword>
<proteinExistence type="inferred from homology"/>
<dbReference type="InterPro" id="IPR029063">
    <property type="entry name" value="SAM-dependent_MTases_sf"/>
</dbReference>
<dbReference type="GeneID" id="92515307"/>
<protein>
    <recommendedName>
        <fullName evidence="1">DNA (cytosine-5-)-methyltransferase</fullName>
        <ecNumber evidence="1">2.1.1.37</ecNumber>
    </recommendedName>
</protein>
<dbReference type="GO" id="GO:0003886">
    <property type="term" value="F:DNA (cytosine-5-)-methyltransferase activity"/>
    <property type="evidence" value="ECO:0007669"/>
    <property type="project" value="UniProtKB-EC"/>
</dbReference>
<reference evidence="9" key="2">
    <citation type="journal article" date="2021" name="Sci. Data">
        <title>Chromosome-scale genome sequencing, assembly and annotation of six genomes from subfamily Leishmaniinae.</title>
        <authorList>
            <person name="Almutairi H."/>
            <person name="Urbaniak M.D."/>
            <person name="Bates M.D."/>
            <person name="Jariyapan N."/>
            <person name="Kwakye-Nuako G."/>
            <person name="Thomaz Soccol V."/>
            <person name="Al-Salem W.S."/>
            <person name="Dillon R.J."/>
            <person name="Bates P.A."/>
            <person name="Gatherer D."/>
        </authorList>
    </citation>
    <scope>NUCLEOTIDE SEQUENCE [LARGE SCALE GENOMIC DNA]</scope>
</reference>
<comment type="caution">
    <text evidence="8">The sequence shown here is derived from an EMBL/GenBank/DDBJ whole genome shotgun (WGS) entry which is preliminary data.</text>
</comment>
<dbReference type="AlphaFoldDB" id="A0A836KNF7"/>
<dbReference type="RefSeq" id="XP_067178160.1">
    <property type="nucleotide sequence ID" value="XM_067322795.1"/>
</dbReference>
<feature type="region of interest" description="Disordered" evidence="7">
    <location>
        <begin position="69"/>
        <end position="97"/>
    </location>
</feature>
<feature type="region of interest" description="Disordered" evidence="7">
    <location>
        <begin position="746"/>
        <end position="770"/>
    </location>
</feature>
<dbReference type="KEGG" id="lmat:92515307"/>
<dbReference type="EC" id="2.1.1.37" evidence="1"/>
<evidence type="ECO:0000256" key="3">
    <source>
        <dbReference type="ARBA" id="ARBA00022679"/>
    </source>
</evidence>
<reference evidence="9" key="1">
    <citation type="journal article" date="2021" name="Microbiol. Resour. Announc.">
        <title>LGAAP: Leishmaniinae Genome Assembly and Annotation Pipeline.</title>
        <authorList>
            <person name="Almutairi H."/>
            <person name="Urbaniak M.D."/>
            <person name="Bates M.D."/>
            <person name="Jariyapan N."/>
            <person name="Kwakye-Nuako G."/>
            <person name="Thomaz-Soccol V."/>
            <person name="Al-Salem W.S."/>
            <person name="Dillon R.J."/>
            <person name="Bates P.A."/>
            <person name="Gatherer D."/>
        </authorList>
    </citation>
    <scope>NUCLEOTIDE SEQUENCE [LARGE SCALE GENOMIC DNA]</scope>
</reference>
<dbReference type="InterPro" id="IPR001525">
    <property type="entry name" value="C5_MeTfrase"/>
</dbReference>
<dbReference type="Gene3D" id="3.40.50.150">
    <property type="entry name" value="Vaccinia Virus protein VP39"/>
    <property type="match status" value="1"/>
</dbReference>
<dbReference type="PROSITE" id="PS00095">
    <property type="entry name" value="C5_MTASE_2"/>
    <property type="match status" value="1"/>
</dbReference>
<dbReference type="PANTHER" id="PTHR10629:SF52">
    <property type="entry name" value="DNA (CYTOSINE-5)-METHYLTRANSFERASE 1"/>
    <property type="match status" value="1"/>
</dbReference>
<feature type="region of interest" description="Disordered" evidence="7">
    <location>
        <begin position="285"/>
        <end position="333"/>
    </location>
</feature>
<evidence type="ECO:0000313" key="9">
    <source>
        <dbReference type="Proteomes" id="UP000673552"/>
    </source>
</evidence>
<dbReference type="GO" id="GO:0044027">
    <property type="term" value="P:negative regulation of gene expression via chromosomal CpG island methylation"/>
    <property type="evidence" value="ECO:0007669"/>
    <property type="project" value="TreeGrafter"/>
</dbReference>
<evidence type="ECO:0000256" key="2">
    <source>
        <dbReference type="ARBA" id="ARBA00022603"/>
    </source>
</evidence>
<evidence type="ECO:0000256" key="4">
    <source>
        <dbReference type="ARBA" id="ARBA00022691"/>
    </source>
</evidence>
<dbReference type="NCBIfam" id="TIGR00675">
    <property type="entry name" value="dcm"/>
    <property type="match status" value="1"/>
</dbReference>
<keyword evidence="9" id="KW-1185">Reference proteome</keyword>